<dbReference type="EMBL" id="KL509101">
    <property type="protein sequence ID" value="KFO85847.1"/>
    <property type="molecule type" value="Genomic_DNA"/>
</dbReference>
<dbReference type="InterPro" id="IPR013083">
    <property type="entry name" value="Znf_RING/FYVE/PHD"/>
</dbReference>
<keyword evidence="8" id="KW-0805">Transcription regulation</keyword>
<dbReference type="AlphaFoldDB" id="A0A091GTK6"/>
<evidence type="ECO:0000256" key="7">
    <source>
        <dbReference type="ARBA" id="ARBA00022990"/>
    </source>
</evidence>
<evidence type="ECO:0000256" key="10">
    <source>
        <dbReference type="ARBA" id="ARBA00023242"/>
    </source>
</evidence>
<feature type="region of interest" description="Disordered" evidence="15">
    <location>
        <begin position="258"/>
        <end position="277"/>
    </location>
</feature>
<comment type="function">
    <text evidence="11">Recruits TFIIH to the initiation complex and stimulates the RNA polymerase II C-terminal domain kinase and DNA-dependent ATPase activities of TFIIH. Both TFIIH and TFIIE are required for promoter clearance by RNA polymerase.</text>
</comment>
<dbReference type="KEGG" id="brhi:104501523"/>
<dbReference type="OrthoDB" id="361102at2759"/>
<dbReference type="PANTHER" id="PTHR13097:SF10">
    <property type="entry name" value="HTH TFE_IIEALPHA-TYPE DOMAIN-CONTAINING PROTEIN"/>
    <property type="match status" value="1"/>
</dbReference>
<keyword evidence="3" id="KW-0597">Phosphoprotein</keyword>
<evidence type="ECO:0000256" key="5">
    <source>
        <dbReference type="ARBA" id="ARBA00022771"/>
    </source>
</evidence>
<evidence type="ECO:0000256" key="13">
    <source>
        <dbReference type="ARBA" id="ARBA00073913"/>
    </source>
</evidence>
<evidence type="ECO:0000256" key="2">
    <source>
        <dbReference type="ARBA" id="ARBA00008947"/>
    </source>
</evidence>
<keyword evidence="9" id="KW-0804">Transcription</keyword>
<reference evidence="17 18" key="1">
    <citation type="submission" date="2014-04" db="EMBL/GenBank/DDBJ databases">
        <title>Genome evolution of avian class.</title>
        <authorList>
            <person name="Zhang G."/>
            <person name="Li C."/>
        </authorList>
    </citation>
    <scope>NUCLEOTIDE SEQUENCE [LARGE SCALE GENOMIC DNA]</scope>
    <source>
        <strain evidence="17">BGI_N320</strain>
    </source>
</reference>
<organism evidence="17 18">
    <name type="scientific">Buceros rhinoceros silvestris</name>
    <dbReference type="NCBI Taxonomy" id="175836"/>
    <lineage>
        <taxon>Eukaryota</taxon>
        <taxon>Metazoa</taxon>
        <taxon>Chordata</taxon>
        <taxon>Craniata</taxon>
        <taxon>Vertebrata</taxon>
        <taxon>Euteleostomi</taxon>
        <taxon>Archelosauria</taxon>
        <taxon>Archosauria</taxon>
        <taxon>Dinosauria</taxon>
        <taxon>Saurischia</taxon>
        <taxon>Theropoda</taxon>
        <taxon>Coelurosauria</taxon>
        <taxon>Aves</taxon>
        <taxon>Neognathae</taxon>
        <taxon>Neoaves</taxon>
        <taxon>Telluraves</taxon>
        <taxon>Coraciimorphae</taxon>
        <taxon>Bucerotiformes</taxon>
        <taxon>Bucerotidae</taxon>
        <taxon>Buceros</taxon>
    </lineage>
</organism>
<dbReference type="Pfam" id="PF11521">
    <property type="entry name" value="TFIIE-A_C"/>
    <property type="match status" value="1"/>
</dbReference>
<dbReference type="GO" id="GO:0005673">
    <property type="term" value="C:transcription factor TFIIE complex"/>
    <property type="evidence" value="ECO:0007669"/>
    <property type="project" value="TreeGrafter"/>
</dbReference>
<dbReference type="Pfam" id="PF02002">
    <property type="entry name" value="TFIIE_alpha"/>
    <property type="match status" value="1"/>
</dbReference>
<dbReference type="GO" id="GO:0008270">
    <property type="term" value="F:zinc ion binding"/>
    <property type="evidence" value="ECO:0007669"/>
    <property type="project" value="UniProtKB-KW"/>
</dbReference>
<evidence type="ECO:0000256" key="8">
    <source>
        <dbReference type="ARBA" id="ARBA00023015"/>
    </source>
</evidence>
<comment type="subcellular location">
    <subcellularLocation>
        <location evidence="1">Nucleus</location>
    </subcellularLocation>
</comment>
<evidence type="ECO:0000256" key="3">
    <source>
        <dbReference type="ARBA" id="ARBA00022553"/>
    </source>
</evidence>
<feature type="compositionally biased region" description="Basic and acidic residues" evidence="15">
    <location>
        <begin position="258"/>
        <end position="270"/>
    </location>
</feature>
<dbReference type="InterPro" id="IPR039997">
    <property type="entry name" value="TFE"/>
</dbReference>
<evidence type="ECO:0000256" key="14">
    <source>
        <dbReference type="ARBA" id="ARBA00080958"/>
    </source>
</evidence>
<dbReference type="PANTHER" id="PTHR13097">
    <property type="entry name" value="TRANSCRIPTION INITIATION FACTOR IIE, ALPHA SUBUNIT"/>
    <property type="match status" value="1"/>
</dbReference>
<evidence type="ECO:0000256" key="1">
    <source>
        <dbReference type="ARBA" id="ARBA00004123"/>
    </source>
</evidence>
<dbReference type="InterPro" id="IPR024550">
    <property type="entry name" value="TFIIEa/SarR/Rpc3_HTH_dom"/>
</dbReference>
<dbReference type="Gene3D" id="6.10.140.1250">
    <property type="match status" value="1"/>
</dbReference>
<keyword evidence="6" id="KW-0862">Zinc</keyword>
<dbReference type="Proteomes" id="UP000054064">
    <property type="component" value="Unassembled WGS sequence"/>
</dbReference>
<sequence length="420" mass="47741">MEEQNVITEVPAALKRLAKYIVRGFYGVEHSLALDILIHYHCVKEDDLLQLLKYERKQLRTILNTLKADKFVKLRMRVETGPDGKSTRHNYYYINYKVLVDVVKYKLDHVRRKIEADERDSTTRSSFKCPSCSSTYTDLEVNQLFDVFTETFRCTYCNTEVEEDSSALPKRDARTLLAKFNEEIEPIFVLLRETEDTVLPYDLLEPQPTEIAELSESFDQKVGSIVLESCSRPEKWANTGSFFGNMYTQNVVIDVQDSEPKKKTREKATKEQPIWMSQSTLEGKITANSSSIGVNASEGSVKETVTENEIIKTLLTHESKSSSSTQQAPVVKSKLPEPGSDASESEEDDKHSRRAGMKEAGGNFEQEEEQETQGPVLMVAGQPRSYSEVSENPELVSLMTNEERAAYIKVGQEMFQSVFE</sequence>
<evidence type="ECO:0000256" key="15">
    <source>
        <dbReference type="SAM" id="MobiDB-lite"/>
    </source>
</evidence>
<keyword evidence="4" id="KW-0479">Metal-binding</keyword>
<keyword evidence="10" id="KW-0539">Nucleus</keyword>
<evidence type="ECO:0000256" key="9">
    <source>
        <dbReference type="ARBA" id="ARBA00023163"/>
    </source>
</evidence>
<feature type="region of interest" description="Disordered" evidence="15">
    <location>
        <begin position="316"/>
        <end position="376"/>
    </location>
</feature>
<evidence type="ECO:0000256" key="11">
    <source>
        <dbReference type="ARBA" id="ARBA00025581"/>
    </source>
</evidence>
<protein>
    <recommendedName>
        <fullName evidence="13">General transcription factor IIE subunit 1</fullName>
    </recommendedName>
    <alternativeName>
        <fullName evidence="14">Transcription initiation factor IIE subunit alpha</fullName>
    </alternativeName>
</protein>
<name>A0A091GTK6_BUCRH</name>
<dbReference type="InterPro" id="IPR017919">
    <property type="entry name" value="TFIIE/TFIIEa_HTH"/>
</dbReference>
<dbReference type="SUPFAM" id="SSF57783">
    <property type="entry name" value="Zinc beta-ribbon"/>
    <property type="match status" value="1"/>
</dbReference>
<keyword evidence="18" id="KW-1185">Reference proteome</keyword>
<evidence type="ECO:0000313" key="18">
    <source>
        <dbReference type="Proteomes" id="UP000054064"/>
    </source>
</evidence>
<keyword evidence="5" id="KW-0863">Zinc-finger</keyword>
<dbReference type="FunFam" id="3.30.40.10:FF:000087">
    <property type="entry name" value="General transcription factor IIE subunit 1"/>
    <property type="match status" value="1"/>
</dbReference>
<evidence type="ECO:0000313" key="17">
    <source>
        <dbReference type="EMBL" id="KFO85847.1"/>
    </source>
</evidence>
<evidence type="ECO:0000256" key="12">
    <source>
        <dbReference type="ARBA" id="ARBA00065242"/>
    </source>
</evidence>
<comment type="similarity">
    <text evidence="2">Belongs to the TFIIE alpha subunit family.</text>
</comment>
<feature type="domain" description="HTH TFE/IIEalpha-type" evidence="16">
    <location>
        <begin position="14"/>
        <end position="104"/>
    </location>
</feature>
<keyword evidence="7" id="KW-0007">Acetylation</keyword>
<dbReference type="Gene3D" id="3.30.40.10">
    <property type="entry name" value="Zinc/RING finger domain, C3HC4 (zinc finger)"/>
    <property type="match status" value="1"/>
</dbReference>
<dbReference type="InterPro" id="IPR002853">
    <property type="entry name" value="TFIIE_asu"/>
</dbReference>
<proteinExistence type="inferred from homology"/>
<dbReference type="InterPro" id="IPR021600">
    <property type="entry name" value="TFIIE_asu_C"/>
</dbReference>
<evidence type="ECO:0000259" key="16">
    <source>
        <dbReference type="PROSITE" id="PS51344"/>
    </source>
</evidence>
<gene>
    <name evidence="17" type="ORF">N320_00274</name>
</gene>
<evidence type="ECO:0000256" key="4">
    <source>
        <dbReference type="ARBA" id="ARBA00022723"/>
    </source>
</evidence>
<dbReference type="GO" id="GO:0006367">
    <property type="term" value="P:transcription initiation at RNA polymerase II promoter"/>
    <property type="evidence" value="ECO:0007669"/>
    <property type="project" value="InterPro"/>
</dbReference>
<evidence type="ECO:0000256" key="6">
    <source>
        <dbReference type="ARBA" id="ARBA00022833"/>
    </source>
</evidence>
<accession>A0A091GTK6</accession>
<comment type="subunit">
    <text evidence="12">Tetramer of two alpha and two beta chains. Interacts with TAF6/TAFII80. Interacts with ATF7IP. Interacts with SND1. Part of TBP-based Pol II pre-initiation complex (PIC), in which Pol II core assembles with general transcription factors and other specific initiation factors including GTF2E1, GTF2E2, GTF2F1, GTF2F2, TCEA1, ERCC2, ERCC3, GTF2H2, GTF2H3, GTF2H4, GTF2H5, GTF2A1, GTF2A2, GTF2B and TBP; this large multi-subunit PIC complex mediates DNA unwinding and targets Pol II core to the transcription start site where the first phosphodiester bond forms.</text>
</comment>
<dbReference type="PROSITE" id="PS51344">
    <property type="entry name" value="HTH_TFE_IIE"/>
    <property type="match status" value="1"/>
</dbReference>
<dbReference type="SMART" id="SM00531">
    <property type="entry name" value="TFIIE"/>
    <property type="match status" value="1"/>
</dbReference>